<dbReference type="RefSeq" id="WP_200352411.1">
    <property type="nucleotide sequence ID" value="NZ_JAENIK010000012.1"/>
</dbReference>
<evidence type="ECO:0000313" key="2">
    <source>
        <dbReference type="EMBL" id="MBK1817471.1"/>
    </source>
</evidence>
<gene>
    <name evidence="2" type="ORF">JIN84_17760</name>
</gene>
<dbReference type="AlphaFoldDB" id="A0A934R773"/>
<feature type="signal peptide" evidence="1">
    <location>
        <begin position="1"/>
        <end position="23"/>
    </location>
</feature>
<protein>
    <submittedName>
        <fullName evidence="2">Uncharacterized protein</fullName>
    </submittedName>
</protein>
<accession>A0A934R773</accession>
<reference evidence="2" key="1">
    <citation type="submission" date="2021-01" db="EMBL/GenBank/DDBJ databases">
        <title>Modified the classification status of verrucomicrobia.</title>
        <authorList>
            <person name="Feng X."/>
        </authorList>
    </citation>
    <scope>NUCLEOTIDE SEQUENCE</scope>
    <source>
        <strain evidence="2">JCM 18052</strain>
    </source>
</reference>
<dbReference type="Proteomes" id="UP000600139">
    <property type="component" value="Unassembled WGS sequence"/>
</dbReference>
<dbReference type="EMBL" id="JAENIK010000012">
    <property type="protein sequence ID" value="MBK1817471.1"/>
    <property type="molecule type" value="Genomic_DNA"/>
</dbReference>
<evidence type="ECO:0000313" key="3">
    <source>
        <dbReference type="Proteomes" id="UP000600139"/>
    </source>
</evidence>
<feature type="chain" id="PRO_5036928730" evidence="1">
    <location>
        <begin position="24"/>
        <end position="244"/>
    </location>
</feature>
<keyword evidence="3" id="KW-1185">Reference proteome</keyword>
<evidence type="ECO:0000256" key="1">
    <source>
        <dbReference type="SAM" id="SignalP"/>
    </source>
</evidence>
<keyword evidence="1" id="KW-0732">Signal</keyword>
<sequence length="244" mass="26555">MFSLKIVTKICAIAAISTSISLAQNARKVAFRTLCLEQIPGLEKVSLPGVNPGELQEVNLYTDVSPVVEGVFKTSEAAFYSAAPGADGKPVLKPVGKATLGKSERQLFIFAPVKAADGKPAYGITVFDDDTKTFPMGHIRAINLAPVPIRFQLSGELTPQIAPTKFAQFPHSKKVNDYNMYPVLVQFLSGNGEWVNGQSVSWRALENRREIVITSVDLRTKQPTVNMFADFPPWMEKPASASGN</sequence>
<organism evidence="2 3">
    <name type="scientific">Luteolibacter yonseiensis</name>
    <dbReference type="NCBI Taxonomy" id="1144680"/>
    <lineage>
        <taxon>Bacteria</taxon>
        <taxon>Pseudomonadati</taxon>
        <taxon>Verrucomicrobiota</taxon>
        <taxon>Verrucomicrobiia</taxon>
        <taxon>Verrucomicrobiales</taxon>
        <taxon>Verrucomicrobiaceae</taxon>
        <taxon>Luteolibacter</taxon>
    </lineage>
</organism>
<comment type="caution">
    <text evidence="2">The sequence shown here is derived from an EMBL/GenBank/DDBJ whole genome shotgun (WGS) entry which is preliminary data.</text>
</comment>
<name>A0A934R773_9BACT</name>
<proteinExistence type="predicted"/>